<dbReference type="GO" id="GO:0005525">
    <property type="term" value="F:GTP binding"/>
    <property type="evidence" value="ECO:0007669"/>
    <property type="project" value="UniProtKB-KW"/>
</dbReference>
<evidence type="ECO:0000313" key="19">
    <source>
        <dbReference type="Proteomes" id="UP000499080"/>
    </source>
</evidence>
<evidence type="ECO:0000256" key="2">
    <source>
        <dbReference type="ARBA" id="ARBA00007249"/>
    </source>
</evidence>
<feature type="domain" description="Tr-type G" evidence="17">
    <location>
        <begin position="444"/>
        <end position="639"/>
    </location>
</feature>
<keyword evidence="13" id="KW-0342">GTP-binding</keyword>
<keyword evidence="8" id="KW-0378">Hydrolase</keyword>
<dbReference type="GO" id="GO:0003924">
    <property type="term" value="F:GTPase activity"/>
    <property type="evidence" value="ECO:0007669"/>
    <property type="project" value="InterPro"/>
</dbReference>
<dbReference type="SUPFAM" id="SSF50447">
    <property type="entry name" value="Translation proteins"/>
    <property type="match status" value="1"/>
</dbReference>
<dbReference type="CDD" id="cd01884">
    <property type="entry name" value="EF_Tu"/>
    <property type="match status" value="1"/>
</dbReference>
<evidence type="ECO:0000256" key="15">
    <source>
        <dbReference type="RuleBase" id="RU004061"/>
    </source>
</evidence>
<dbReference type="Gene3D" id="3.30.420.10">
    <property type="entry name" value="Ribonuclease H-like superfamily/Ribonuclease H"/>
    <property type="match status" value="1"/>
</dbReference>
<dbReference type="NCBIfam" id="NF009373">
    <property type="entry name" value="PRK12736.1"/>
    <property type="match status" value="1"/>
</dbReference>
<comment type="caution">
    <text evidence="18">The sequence shown here is derived from an EMBL/GenBank/DDBJ whole genome shotgun (WGS) entry which is preliminary data.</text>
</comment>
<name>A0A4Y2BZP3_ARAVE</name>
<evidence type="ECO:0000256" key="9">
    <source>
        <dbReference type="ARBA" id="ARBA00022842"/>
    </source>
</evidence>
<dbReference type="PANTHER" id="PTHR43721">
    <property type="entry name" value="ELONGATION FACTOR TU-RELATED"/>
    <property type="match status" value="1"/>
</dbReference>
<dbReference type="GO" id="GO:0046872">
    <property type="term" value="F:metal ion binding"/>
    <property type="evidence" value="ECO:0007669"/>
    <property type="project" value="UniProtKB-KW"/>
</dbReference>
<evidence type="ECO:0000256" key="14">
    <source>
        <dbReference type="ARBA" id="ARBA00051990"/>
    </source>
</evidence>
<dbReference type="PANTHER" id="PTHR43721:SF36">
    <property type="entry name" value="ELONGATION FACTOR TU, MITOCHONDRIAL"/>
    <property type="match status" value="1"/>
</dbReference>
<dbReference type="OrthoDB" id="2067at2759"/>
<dbReference type="PROSITE" id="PS51722">
    <property type="entry name" value="G_TR_2"/>
    <property type="match status" value="1"/>
</dbReference>
<dbReference type="Gene3D" id="3.40.50.300">
    <property type="entry name" value="P-loop containing nucleotide triphosphate hydrolases"/>
    <property type="match status" value="1"/>
</dbReference>
<dbReference type="InterPro" id="IPR004160">
    <property type="entry name" value="Transl_elong_EFTu/EF1A_C"/>
</dbReference>
<dbReference type="InterPro" id="IPR050055">
    <property type="entry name" value="EF-Tu_GTPase"/>
</dbReference>
<dbReference type="InterPro" id="IPR041709">
    <property type="entry name" value="EF-Tu_GTP-bd"/>
</dbReference>
<dbReference type="PROSITE" id="PS50994">
    <property type="entry name" value="INTEGRASE"/>
    <property type="match status" value="1"/>
</dbReference>
<dbReference type="NCBIfam" id="TIGR00485">
    <property type="entry name" value="EF-Tu"/>
    <property type="match status" value="1"/>
</dbReference>
<keyword evidence="10" id="KW-0648">Protein biosynthesis</keyword>
<keyword evidence="11" id="KW-0809">Transit peptide</keyword>
<dbReference type="PRINTS" id="PR00315">
    <property type="entry name" value="ELONGATNFCT"/>
</dbReference>
<sequence>MKHGGIATTLAKIRSRFWIPKGRQIVQKIIRRCLICRRYSAKSADQLASQLPEDRIAQTPFYSSGVDFAGPIYVKNLEGMQKSYIVLFTCATTRALHLELAHTMTTESFLMASRRFIYRRGNCRIMYSDNAKTFKKSNRELGEISRILLCDNFHDFICNQKITWKFIVERGAWWGGFYERLVKSVKECLMKVLGRALLSFEELSTILTEVEAVLNSRPLTYVYNVLREPLPLQPVQFLNFARSDSTLQISFKEIITAGSSRPSLIKRKKYQDLLVKQLWSKWKKQYIMDLRNAHALKNPNPQRNIAIDDVVLIEGDNKSKLLWRLGRCVVNERHVCYFGGSIFFEIVSVLTFRDNFPESQELNISAENDTESRKVVPLVNTSAIINLSDCIILGINQHVFQAITIKNSSVYLSSAAKNLLDVSIKRHLATVAVPGAKKVFQRNKPHCNIGTIGHVDHGKTTLTAAITKVLADKKMAKLKKYEDIDNAPEERARGITINVAHIEYSTDKRHYGHTDCPGHADYIKNMITGTSQMDGAILVVAATDGAMPQTREHLILAKQIGIDHIVVFINKTDSADQEMIELVEMELRDLLTEIGYKGEEIPFVYGSALFALEGKDPEKGANSILKLLETVDDHIPTPVRDLDKPFLLPIEHVHSIPGRGTVVTGRLERGVIKKGTPCEIIGYKKPTKAVITGIEMFKQTLEEAQAGDQLGALLRGIKKDDLRRGMMLCHPGTVKAHDFVDAQVYMMTKEEGGRKVPLIKHNRAVVFSKTWDCVAEIDIPGKEMVMPGEDSVLTMRFIKPMVIENGQRFTLRDGMTTFGTGVFTKINPDLNDLEREKLLKGRKKEKKAAAEAELKKLSG</sequence>
<evidence type="ECO:0000256" key="7">
    <source>
        <dbReference type="ARBA" id="ARBA00022768"/>
    </source>
</evidence>
<evidence type="ECO:0000256" key="6">
    <source>
        <dbReference type="ARBA" id="ARBA00022741"/>
    </source>
</evidence>
<evidence type="ECO:0000256" key="5">
    <source>
        <dbReference type="ARBA" id="ARBA00022723"/>
    </source>
</evidence>
<dbReference type="GO" id="GO:0005739">
    <property type="term" value="C:mitochondrion"/>
    <property type="evidence" value="ECO:0007669"/>
    <property type="project" value="UniProtKB-SubCell"/>
</dbReference>
<dbReference type="InterPro" id="IPR001584">
    <property type="entry name" value="Integrase_cat-core"/>
</dbReference>
<evidence type="ECO:0000256" key="13">
    <source>
        <dbReference type="ARBA" id="ARBA00023134"/>
    </source>
</evidence>
<dbReference type="InterPro" id="IPR012337">
    <property type="entry name" value="RNaseH-like_sf"/>
</dbReference>
<dbReference type="InterPro" id="IPR004541">
    <property type="entry name" value="Transl_elong_EFTu/EF1A_bac/org"/>
</dbReference>
<evidence type="ECO:0000256" key="12">
    <source>
        <dbReference type="ARBA" id="ARBA00023128"/>
    </source>
</evidence>
<dbReference type="CDD" id="cd03697">
    <property type="entry name" value="EFTU_II"/>
    <property type="match status" value="1"/>
</dbReference>
<dbReference type="InterPro" id="IPR009001">
    <property type="entry name" value="Transl_elong_EF1A/Init_IF2_C"/>
</dbReference>
<feature type="domain" description="Integrase catalytic" evidence="16">
    <location>
        <begin position="56"/>
        <end position="242"/>
    </location>
</feature>
<proteinExistence type="inferred from homology"/>
<dbReference type="GO" id="GO:0003676">
    <property type="term" value="F:nucleic acid binding"/>
    <property type="evidence" value="ECO:0007669"/>
    <property type="project" value="InterPro"/>
</dbReference>
<dbReference type="GO" id="GO:0070125">
    <property type="term" value="P:mitochondrial translational elongation"/>
    <property type="evidence" value="ECO:0007669"/>
    <property type="project" value="TreeGrafter"/>
</dbReference>
<comment type="subunit">
    <text evidence="3">Monomer.</text>
</comment>
<comment type="similarity">
    <text evidence="2">Belongs to the TRAFAC class translation factor GTPase superfamily. Classic translation factor GTPase family. EF-Tu/EF-1A subfamily.</text>
</comment>
<dbReference type="InterPro" id="IPR033720">
    <property type="entry name" value="EFTU_2"/>
</dbReference>
<organism evidence="18 19">
    <name type="scientific">Araneus ventricosus</name>
    <name type="common">Orbweaver spider</name>
    <name type="synonym">Epeira ventricosa</name>
    <dbReference type="NCBI Taxonomy" id="182803"/>
    <lineage>
        <taxon>Eukaryota</taxon>
        <taxon>Metazoa</taxon>
        <taxon>Ecdysozoa</taxon>
        <taxon>Arthropoda</taxon>
        <taxon>Chelicerata</taxon>
        <taxon>Arachnida</taxon>
        <taxon>Araneae</taxon>
        <taxon>Araneomorphae</taxon>
        <taxon>Entelegynae</taxon>
        <taxon>Araneoidea</taxon>
        <taxon>Araneidae</taxon>
        <taxon>Araneus</taxon>
    </lineage>
</organism>
<gene>
    <name evidence="18" type="primary">Tufm</name>
    <name evidence="18" type="ORF">AVEN_254048_1</name>
</gene>
<dbReference type="Gene3D" id="2.40.30.10">
    <property type="entry name" value="Translation factors"/>
    <property type="match status" value="2"/>
</dbReference>
<keyword evidence="12" id="KW-0496">Mitochondrion</keyword>
<dbReference type="Pfam" id="PF00009">
    <property type="entry name" value="GTP_EFTU"/>
    <property type="match status" value="1"/>
</dbReference>
<dbReference type="EMBL" id="BGPR01000126">
    <property type="protein sequence ID" value="GBL96987.1"/>
    <property type="molecule type" value="Genomic_DNA"/>
</dbReference>
<dbReference type="CDD" id="cd03706">
    <property type="entry name" value="mtEFTU_III"/>
    <property type="match status" value="1"/>
</dbReference>
<protein>
    <recommendedName>
        <fullName evidence="15">Elongation factor Tu</fullName>
    </recommendedName>
</protein>
<dbReference type="FunFam" id="2.40.30.10:FF:000001">
    <property type="entry name" value="Elongation factor Tu"/>
    <property type="match status" value="1"/>
</dbReference>
<dbReference type="GO" id="GO:0015074">
    <property type="term" value="P:DNA integration"/>
    <property type="evidence" value="ECO:0007669"/>
    <property type="project" value="InterPro"/>
</dbReference>
<reference evidence="18 19" key="1">
    <citation type="journal article" date="2019" name="Sci. Rep.">
        <title>Orb-weaving spider Araneus ventricosus genome elucidates the spidroin gene catalogue.</title>
        <authorList>
            <person name="Kono N."/>
            <person name="Nakamura H."/>
            <person name="Ohtoshi R."/>
            <person name="Moran D.A.P."/>
            <person name="Shinohara A."/>
            <person name="Yoshida Y."/>
            <person name="Fujiwara M."/>
            <person name="Mori M."/>
            <person name="Tomita M."/>
            <person name="Arakawa K."/>
        </authorList>
    </citation>
    <scope>NUCLEOTIDE SEQUENCE [LARGE SCALE GENOMIC DNA]</scope>
</reference>
<comment type="subcellular location">
    <subcellularLocation>
        <location evidence="1">Mitochondrion</location>
    </subcellularLocation>
</comment>
<dbReference type="InterPro" id="IPR036397">
    <property type="entry name" value="RNaseH_sf"/>
</dbReference>
<keyword evidence="19" id="KW-1185">Reference proteome</keyword>
<dbReference type="SUPFAM" id="SSF53098">
    <property type="entry name" value="Ribonuclease H-like"/>
    <property type="match status" value="1"/>
</dbReference>
<dbReference type="PROSITE" id="PS00301">
    <property type="entry name" value="G_TR_1"/>
    <property type="match status" value="1"/>
</dbReference>
<keyword evidence="6" id="KW-0547">Nucleotide-binding</keyword>
<dbReference type="AlphaFoldDB" id="A0A4Y2BZP3"/>
<keyword evidence="7 18" id="KW-0251">Elongation factor</keyword>
<dbReference type="GO" id="GO:0003746">
    <property type="term" value="F:translation elongation factor activity"/>
    <property type="evidence" value="ECO:0007669"/>
    <property type="project" value="UniProtKB-KW"/>
</dbReference>
<dbReference type="Pfam" id="PF03143">
    <property type="entry name" value="GTP_EFTU_D3"/>
    <property type="match status" value="1"/>
</dbReference>
<dbReference type="InterPro" id="IPR009000">
    <property type="entry name" value="Transl_B-barrel_sf"/>
</dbReference>
<evidence type="ECO:0000256" key="8">
    <source>
        <dbReference type="ARBA" id="ARBA00022801"/>
    </source>
</evidence>
<dbReference type="InterPro" id="IPR041588">
    <property type="entry name" value="Integrase_H2C2"/>
</dbReference>
<dbReference type="Pfam" id="PF17921">
    <property type="entry name" value="Integrase_H2C2"/>
    <property type="match status" value="1"/>
</dbReference>
<evidence type="ECO:0000256" key="1">
    <source>
        <dbReference type="ARBA" id="ARBA00004173"/>
    </source>
</evidence>
<dbReference type="SUPFAM" id="SSF52540">
    <property type="entry name" value="P-loop containing nucleoside triphosphate hydrolases"/>
    <property type="match status" value="1"/>
</dbReference>
<keyword evidence="4" id="KW-0963">Cytoplasm</keyword>
<evidence type="ECO:0000256" key="3">
    <source>
        <dbReference type="ARBA" id="ARBA00011245"/>
    </source>
</evidence>
<evidence type="ECO:0000256" key="11">
    <source>
        <dbReference type="ARBA" id="ARBA00022946"/>
    </source>
</evidence>
<dbReference type="InterPro" id="IPR027417">
    <property type="entry name" value="P-loop_NTPase"/>
</dbReference>
<dbReference type="FunFam" id="3.40.50.300:FF:000576">
    <property type="entry name" value="Elongation factor Tu"/>
    <property type="match status" value="1"/>
</dbReference>
<dbReference type="Pfam" id="PF03144">
    <property type="entry name" value="GTP_EFTU_D2"/>
    <property type="match status" value="1"/>
</dbReference>
<evidence type="ECO:0000259" key="16">
    <source>
        <dbReference type="PROSITE" id="PS50994"/>
    </source>
</evidence>
<dbReference type="InterPro" id="IPR040676">
    <property type="entry name" value="DUF5641"/>
</dbReference>
<evidence type="ECO:0000256" key="4">
    <source>
        <dbReference type="ARBA" id="ARBA00022490"/>
    </source>
</evidence>
<dbReference type="InterPro" id="IPR031157">
    <property type="entry name" value="G_TR_CS"/>
</dbReference>
<comment type="catalytic activity">
    <reaction evidence="14">
        <text>GTP + H2O = GDP + phosphate + H(+)</text>
        <dbReference type="Rhea" id="RHEA:19669"/>
        <dbReference type="ChEBI" id="CHEBI:15377"/>
        <dbReference type="ChEBI" id="CHEBI:15378"/>
        <dbReference type="ChEBI" id="CHEBI:37565"/>
        <dbReference type="ChEBI" id="CHEBI:43474"/>
        <dbReference type="ChEBI" id="CHEBI:58189"/>
        <dbReference type="EC" id="3.6.5.3"/>
    </reaction>
    <physiologicalReaction direction="left-to-right" evidence="14">
        <dbReference type="Rhea" id="RHEA:19670"/>
    </physiologicalReaction>
</comment>
<keyword evidence="5" id="KW-0479">Metal-binding</keyword>
<dbReference type="InterPro" id="IPR000795">
    <property type="entry name" value="T_Tr_GTP-bd_dom"/>
</dbReference>
<dbReference type="InterPro" id="IPR004161">
    <property type="entry name" value="EFTu-like_2"/>
</dbReference>
<evidence type="ECO:0000259" key="17">
    <source>
        <dbReference type="PROSITE" id="PS51722"/>
    </source>
</evidence>
<dbReference type="SUPFAM" id="SSF50465">
    <property type="entry name" value="EF-Tu/eEF-1alpha/eIF2-gamma C-terminal domain"/>
    <property type="match status" value="1"/>
</dbReference>
<evidence type="ECO:0000313" key="18">
    <source>
        <dbReference type="EMBL" id="GBL96987.1"/>
    </source>
</evidence>
<keyword evidence="9" id="KW-0460">Magnesium</keyword>
<dbReference type="NCBIfam" id="NF009372">
    <property type="entry name" value="PRK12735.1"/>
    <property type="match status" value="1"/>
</dbReference>
<dbReference type="NCBIfam" id="NF000766">
    <property type="entry name" value="PRK00049.1"/>
    <property type="match status" value="1"/>
</dbReference>
<dbReference type="Pfam" id="PF18701">
    <property type="entry name" value="DUF5641"/>
    <property type="match status" value="1"/>
</dbReference>
<accession>A0A4Y2BZP3</accession>
<evidence type="ECO:0000256" key="10">
    <source>
        <dbReference type="ARBA" id="ARBA00022917"/>
    </source>
</evidence>
<dbReference type="Proteomes" id="UP000499080">
    <property type="component" value="Unassembled WGS sequence"/>
</dbReference>
<dbReference type="Gene3D" id="1.10.340.70">
    <property type="match status" value="1"/>
</dbReference>